<dbReference type="Proteomes" id="UP000652761">
    <property type="component" value="Unassembled WGS sequence"/>
</dbReference>
<accession>A0A843UXD9</accession>
<gene>
    <name evidence="1" type="ORF">Taro_019860</name>
</gene>
<evidence type="ECO:0000313" key="1">
    <source>
        <dbReference type="EMBL" id="MQL87326.1"/>
    </source>
</evidence>
<dbReference type="AlphaFoldDB" id="A0A843UXD9"/>
<protein>
    <submittedName>
        <fullName evidence="1">Uncharacterized protein</fullName>
    </submittedName>
</protein>
<dbReference type="EMBL" id="NMUH01000969">
    <property type="protein sequence ID" value="MQL87326.1"/>
    <property type="molecule type" value="Genomic_DNA"/>
</dbReference>
<organism evidence="1 2">
    <name type="scientific">Colocasia esculenta</name>
    <name type="common">Wild taro</name>
    <name type="synonym">Arum esculentum</name>
    <dbReference type="NCBI Taxonomy" id="4460"/>
    <lineage>
        <taxon>Eukaryota</taxon>
        <taxon>Viridiplantae</taxon>
        <taxon>Streptophyta</taxon>
        <taxon>Embryophyta</taxon>
        <taxon>Tracheophyta</taxon>
        <taxon>Spermatophyta</taxon>
        <taxon>Magnoliopsida</taxon>
        <taxon>Liliopsida</taxon>
        <taxon>Araceae</taxon>
        <taxon>Aroideae</taxon>
        <taxon>Colocasieae</taxon>
        <taxon>Colocasia</taxon>
    </lineage>
</organism>
<name>A0A843UXD9_COLES</name>
<reference evidence="1" key="1">
    <citation type="submission" date="2017-07" db="EMBL/GenBank/DDBJ databases">
        <title>Taro Niue Genome Assembly and Annotation.</title>
        <authorList>
            <person name="Atibalentja N."/>
            <person name="Keating K."/>
            <person name="Fields C.J."/>
        </authorList>
    </citation>
    <scope>NUCLEOTIDE SEQUENCE</scope>
    <source>
        <strain evidence="1">Niue_2</strain>
        <tissue evidence="1">Leaf</tissue>
    </source>
</reference>
<keyword evidence="2" id="KW-1185">Reference proteome</keyword>
<comment type="caution">
    <text evidence="1">The sequence shown here is derived from an EMBL/GenBank/DDBJ whole genome shotgun (WGS) entry which is preliminary data.</text>
</comment>
<sequence>MQHVGLSRSCHDEPLCRDLLRIATGWAVAFSEGQAEPQQWTGSPWACTNFSPAFSLSVTKLVTMLASGLVRGRGGKDLGLSLLAWPISVVERSEIGRILQQLGFLNHLSIGTSFTTCWGRVEELLVAGELWIDHKKLIFFLFSSASACANRPLGVDQRQVDAIQGPAKGGVAEGFWGDFGYFAVLSVWFQREEVIRSTRNLWVKLSGPQHWVLGVCLDTVSIVKVCVVFLDTLTPEFELYVRLRERRQWEETRVCSCVVCRSGVGWSPQFLDPVEVER</sequence>
<evidence type="ECO:0000313" key="2">
    <source>
        <dbReference type="Proteomes" id="UP000652761"/>
    </source>
</evidence>
<proteinExistence type="predicted"/>